<dbReference type="InterPro" id="IPR029058">
    <property type="entry name" value="AB_hydrolase_fold"/>
</dbReference>
<dbReference type="GeneID" id="95548371"/>
<protein>
    <submittedName>
        <fullName evidence="2">Pimeloyl-ACP methyl ester carboxylesterase</fullName>
    </submittedName>
</protein>
<name>A0A1X7DN02_TRICW</name>
<dbReference type="Pfam" id="PF00561">
    <property type="entry name" value="Abhydrolase_1"/>
    <property type="match status" value="1"/>
</dbReference>
<dbReference type="InterPro" id="IPR000073">
    <property type="entry name" value="AB_hydrolase_1"/>
</dbReference>
<evidence type="ECO:0000313" key="3">
    <source>
        <dbReference type="Proteomes" id="UP000192911"/>
    </source>
</evidence>
<dbReference type="STRING" id="28094.SAMN06295900_103419"/>
<dbReference type="PANTHER" id="PTHR46438:SF11">
    <property type="entry name" value="LIPASE-RELATED"/>
    <property type="match status" value="1"/>
</dbReference>
<evidence type="ECO:0000259" key="1">
    <source>
        <dbReference type="Pfam" id="PF00561"/>
    </source>
</evidence>
<proteinExistence type="predicted"/>
<organism evidence="2 3">
    <name type="scientific">Trinickia caryophylli</name>
    <name type="common">Paraburkholderia caryophylli</name>
    <dbReference type="NCBI Taxonomy" id="28094"/>
    <lineage>
        <taxon>Bacteria</taxon>
        <taxon>Pseudomonadati</taxon>
        <taxon>Pseudomonadota</taxon>
        <taxon>Betaproteobacteria</taxon>
        <taxon>Burkholderiales</taxon>
        <taxon>Burkholderiaceae</taxon>
        <taxon>Trinickia</taxon>
    </lineage>
</organism>
<dbReference type="OrthoDB" id="9799989at2"/>
<dbReference type="PANTHER" id="PTHR46438">
    <property type="entry name" value="ALPHA/BETA-HYDROLASES SUPERFAMILY PROTEIN"/>
    <property type="match status" value="1"/>
</dbReference>
<dbReference type="RefSeq" id="WP_085226273.1">
    <property type="nucleotide sequence ID" value="NZ_BSQD01000003.1"/>
</dbReference>
<feature type="domain" description="AB hydrolase-1" evidence="1">
    <location>
        <begin position="59"/>
        <end position="296"/>
    </location>
</feature>
<dbReference type="Gene3D" id="3.40.50.1820">
    <property type="entry name" value="alpha/beta hydrolase"/>
    <property type="match status" value="1"/>
</dbReference>
<dbReference type="SUPFAM" id="SSF53474">
    <property type="entry name" value="alpha/beta-Hydrolases"/>
    <property type="match status" value="1"/>
</dbReference>
<dbReference type="PRINTS" id="PR00111">
    <property type="entry name" value="ABHYDROLASE"/>
</dbReference>
<dbReference type="AlphaFoldDB" id="A0A1X7DN02"/>
<keyword evidence="3" id="KW-1185">Reference proteome</keyword>
<gene>
    <name evidence="2" type="ORF">SAMN06295900_103419</name>
</gene>
<dbReference type="EMBL" id="FXAH01000003">
    <property type="protein sequence ID" value="SMF18315.1"/>
    <property type="molecule type" value="Genomic_DNA"/>
</dbReference>
<sequence>MHLKLSAGAAPWRRSLVARLGMTSIDRQALARRHALPSSRFVNLLGTRIHYADEGRGDTILMLHGFGASLHTWDALAADLARERRVVRVDLPPFGVTGPLRSPTGAVETMDLPAYRRFIDAFTAALGIGRVTLVGNSLGGLIAWDYALRHRGAVDKLVLVDSAGFPMKLPIYIALFNHPLVRLSVSRLMPDTIVKRAVRDVYGDKRKPDAATLRRYIDFFHGEGTREAVVKMVPAIDFATIDTGALASLDVPTLVLWGGKDRWIPPAHVHEFAKRIPNARAIVYPELGHVPMEEAPARLAPDVRAFLGMRAAAEPARSAA</sequence>
<reference evidence="3" key="1">
    <citation type="submission" date="2017-04" db="EMBL/GenBank/DDBJ databases">
        <authorList>
            <person name="Varghese N."/>
            <person name="Submissions S."/>
        </authorList>
    </citation>
    <scope>NUCLEOTIDE SEQUENCE [LARGE SCALE GENOMIC DNA]</scope>
    <source>
        <strain evidence="3">Ballard 720</strain>
    </source>
</reference>
<evidence type="ECO:0000313" key="2">
    <source>
        <dbReference type="EMBL" id="SMF18315.1"/>
    </source>
</evidence>
<dbReference type="Proteomes" id="UP000192911">
    <property type="component" value="Unassembled WGS sequence"/>
</dbReference>
<accession>A0A1X7DN02</accession>